<comment type="function">
    <text evidence="1">Potential calcium sensor.</text>
</comment>
<dbReference type="InterPro" id="IPR050145">
    <property type="entry name" value="Centrin_CML-like"/>
</dbReference>
<dbReference type="OrthoDB" id="26525at2759"/>
<dbReference type="PROSITE" id="PS00018">
    <property type="entry name" value="EF_HAND_1"/>
    <property type="match status" value="3"/>
</dbReference>
<name>A0A6P5EX64_ANACO</name>
<organism evidence="6 7">
    <name type="scientific">Ananas comosus</name>
    <name type="common">Pineapple</name>
    <name type="synonym">Ananas ananas</name>
    <dbReference type="NCBI Taxonomy" id="4615"/>
    <lineage>
        <taxon>Eukaryota</taxon>
        <taxon>Viridiplantae</taxon>
        <taxon>Streptophyta</taxon>
        <taxon>Embryophyta</taxon>
        <taxon>Tracheophyta</taxon>
        <taxon>Spermatophyta</taxon>
        <taxon>Magnoliopsida</taxon>
        <taxon>Liliopsida</taxon>
        <taxon>Poales</taxon>
        <taxon>Bromeliaceae</taxon>
        <taxon>Bromelioideae</taxon>
        <taxon>Ananas</taxon>
    </lineage>
</organism>
<dbReference type="PANTHER" id="PTHR23050">
    <property type="entry name" value="CALCIUM BINDING PROTEIN"/>
    <property type="match status" value="1"/>
</dbReference>
<dbReference type="Gene3D" id="1.10.238.10">
    <property type="entry name" value="EF-hand"/>
    <property type="match status" value="3"/>
</dbReference>
<gene>
    <name evidence="7" type="primary">LOC109708462</name>
</gene>
<dbReference type="PROSITE" id="PS50222">
    <property type="entry name" value="EF_HAND_2"/>
    <property type="match status" value="3"/>
</dbReference>
<evidence type="ECO:0000313" key="7">
    <source>
        <dbReference type="RefSeq" id="XP_020085803.1"/>
    </source>
</evidence>
<evidence type="ECO:0000256" key="2">
    <source>
        <dbReference type="ARBA" id="ARBA00022723"/>
    </source>
</evidence>
<protein>
    <submittedName>
        <fullName evidence="7">Probable calcium-binding protein CML27 isoform X1</fullName>
    </submittedName>
</protein>
<evidence type="ECO:0000256" key="3">
    <source>
        <dbReference type="ARBA" id="ARBA00022737"/>
    </source>
</evidence>
<dbReference type="GO" id="GO:0005509">
    <property type="term" value="F:calcium ion binding"/>
    <property type="evidence" value="ECO:0007669"/>
    <property type="project" value="InterPro"/>
</dbReference>
<proteinExistence type="predicted"/>
<sequence length="212" mass="22683">MESLMLSPSSVAASASEEAAEGVRRGVAAPSRSFRLRSESLNAVRLRRVFDIFDSDGDGEITVDEIALALDRLGLGADCAELAATVAAFVPPGRAGLLFPDFNALHRALGDALFAGPPSPSPATEQEEELFCITDDQEEEDMKEAFRVFDEDGDGFISAAELQVVLGKLGLPEAKSLARVREMICSVDQDHDGRVNFGEFKCMMQGISVKGA</sequence>
<evidence type="ECO:0000313" key="6">
    <source>
        <dbReference type="Proteomes" id="UP000515123"/>
    </source>
</evidence>
<evidence type="ECO:0000259" key="5">
    <source>
        <dbReference type="PROSITE" id="PS50222"/>
    </source>
</evidence>
<dbReference type="InterPro" id="IPR002048">
    <property type="entry name" value="EF_hand_dom"/>
</dbReference>
<reference evidence="7" key="2">
    <citation type="submission" date="2025-08" db="UniProtKB">
        <authorList>
            <consortium name="RefSeq"/>
        </authorList>
    </citation>
    <scope>IDENTIFICATION</scope>
    <source>
        <tissue evidence="7">Leaf</tissue>
    </source>
</reference>
<keyword evidence="4" id="KW-0106">Calcium</keyword>
<feature type="domain" description="EF-hand" evidence="5">
    <location>
        <begin position="41"/>
        <end position="76"/>
    </location>
</feature>
<reference evidence="6" key="1">
    <citation type="journal article" date="2015" name="Nat. Genet.">
        <title>The pineapple genome and the evolution of CAM photosynthesis.</title>
        <authorList>
            <person name="Ming R."/>
            <person name="VanBuren R."/>
            <person name="Wai C.M."/>
            <person name="Tang H."/>
            <person name="Schatz M.C."/>
            <person name="Bowers J.E."/>
            <person name="Lyons E."/>
            <person name="Wang M.L."/>
            <person name="Chen J."/>
            <person name="Biggers E."/>
            <person name="Zhang J."/>
            <person name="Huang L."/>
            <person name="Zhang L."/>
            <person name="Miao W."/>
            <person name="Zhang J."/>
            <person name="Ye Z."/>
            <person name="Miao C."/>
            <person name="Lin Z."/>
            <person name="Wang H."/>
            <person name="Zhou H."/>
            <person name="Yim W.C."/>
            <person name="Priest H.D."/>
            <person name="Zheng C."/>
            <person name="Woodhouse M."/>
            <person name="Edger P.P."/>
            <person name="Guyot R."/>
            <person name="Guo H.B."/>
            <person name="Guo H."/>
            <person name="Zheng G."/>
            <person name="Singh R."/>
            <person name="Sharma A."/>
            <person name="Min X."/>
            <person name="Zheng Y."/>
            <person name="Lee H."/>
            <person name="Gurtowski J."/>
            <person name="Sedlazeck F.J."/>
            <person name="Harkess A."/>
            <person name="McKain M.R."/>
            <person name="Liao Z."/>
            <person name="Fang J."/>
            <person name="Liu J."/>
            <person name="Zhang X."/>
            <person name="Zhang Q."/>
            <person name="Hu W."/>
            <person name="Qin Y."/>
            <person name="Wang K."/>
            <person name="Chen L.Y."/>
            <person name="Shirley N."/>
            <person name="Lin Y.R."/>
            <person name="Liu L.Y."/>
            <person name="Hernandez A.G."/>
            <person name="Wright C.L."/>
            <person name="Bulone V."/>
            <person name="Tuskan G.A."/>
            <person name="Heath K."/>
            <person name="Zee F."/>
            <person name="Moore P.H."/>
            <person name="Sunkar R."/>
            <person name="Leebens-Mack J.H."/>
            <person name="Mockler T."/>
            <person name="Bennetzen J.L."/>
            <person name="Freeling M."/>
            <person name="Sankoff D."/>
            <person name="Paterson A.H."/>
            <person name="Zhu X."/>
            <person name="Yang X."/>
            <person name="Smith J.A."/>
            <person name="Cushman J.C."/>
            <person name="Paull R.E."/>
            <person name="Yu Q."/>
        </authorList>
    </citation>
    <scope>NUCLEOTIDE SEQUENCE [LARGE SCALE GENOMIC DNA]</scope>
    <source>
        <strain evidence="6">cv. F153</strain>
    </source>
</reference>
<feature type="domain" description="EF-hand" evidence="5">
    <location>
        <begin position="137"/>
        <end position="172"/>
    </location>
</feature>
<accession>A0A6P5EX64</accession>
<evidence type="ECO:0000256" key="4">
    <source>
        <dbReference type="ARBA" id="ARBA00022837"/>
    </source>
</evidence>
<dbReference type="Gramene" id="Aco011170.1.mrna1">
    <property type="protein sequence ID" value="Aco011170.1.mrna1"/>
    <property type="gene ID" value="Aco011170.1.path1"/>
</dbReference>
<dbReference type="GeneID" id="109708462"/>
<feature type="domain" description="EF-hand" evidence="5">
    <location>
        <begin position="175"/>
        <end position="210"/>
    </location>
</feature>
<dbReference type="InterPro" id="IPR018247">
    <property type="entry name" value="EF_Hand_1_Ca_BS"/>
</dbReference>
<dbReference type="SMART" id="SM00054">
    <property type="entry name" value="EFh"/>
    <property type="match status" value="3"/>
</dbReference>
<dbReference type="InterPro" id="IPR011992">
    <property type="entry name" value="EF-hand-dom_pair"/>
</dbReference>
<keyword evidence="2" id="KW-0479">Metal-binding</keyword>
<dbReference type="Proteomes" id="UP000515123">
    <property type="component" value="Linkage group 4"/>
</dbReference>
<dbReference type="AlphaFoldDB" id="A0A6P5EX64"/>
<keyword evidence="3" id="KW-0677">Repeat</keyword>
<dbReference type="RefSeq" id="XP_020085803.1">
    <property type="nucleotide sequence ID" value="XM_020230214.1"/>
</dbReference>
<dbReference type="Pfam" id="PF13405">
    <property type="entry name" value="EF-hand_6"/>
    <property type="match status" value="1"/>
</dbReference>
<dbReference type="FunFam" id="1.10.238.10:FF:000089">
    <property type="entry name" value="calmodulin-like protein 3"/>
    <property type="match status" value="1"/>
</dbReference>
<dbReference type="SUPFAM" id="SSF47473">
    <property type="entry name" value="EF-hand"/>
    <property type="match status" value="1"/>
</dbReference>
<keyword evidence="6" id="KW-1185">Reference proteome</keyword>
<dbReference type="CDD" id="cd00051">
    <property type="entry name" value="EFh"/>
    <property type="match status" value="1"/>
</dbReference>
<dbReference type="Pfam" id="PF13499">
    <property type="entry name" value="EF-hand_7"/>
    <property type="match status" value="1"/>
</dbReference>
<evidence type="ECO:0000256" key="1">
    <source>
        <dbReference type="ARBA" id="ARBA00003291"/>
    </source>
</evidence>